<evidence type="ECO:0000256" key="3">
    <source>
        <dbReference type="PROSITE-ProRule" id="PRU00169"/>
    </source>
</evidence>
<dbReference type="PRINTS" id="PR00038">
    <property type="entry name" value="HTHLUXR"/>
</dbReference>
<dbReference type="SUPFAM" id="SSF52172">
    <property type="entry name" value="CheY-like"/>
    <property type="match status" value="1"/>
</dbReference>
<comment type="caution">
    <text evidence="6">The sequence shown here is derived from an EMBL/GenBank/DDBJ whole genome shotgun (WGS) entry which is preliminary data.</text>
</comment>
<accession>A0ABP8S3A9</accession>
<keyword evidence="1 3" id="KW-0597">Phosphoprotein</keyword>
<evidence type="ECO:0000259" key="4">
    <source>
        <dbReference type="PROSITE" id="PS50043"/>
    </source>
</evidence>
<dbReference type="InterPro" id="IPR000792">
    <property type="entry name" value="Tscrpt_reg_LuxR_C"/>
</dbReference>
<dbReference type="PROSITE" id="PS00622">
    <property type="entry name" value="HTH_LUXR_1"/>
    <property type="match status" value="1"/>
</dbReference>
<dbReference type="PANTHER" id="PTHR45566">
    <property type="entry name" value="HTH-TYPE TRANSCRIPTIONAL REGULATOR YHJB-RELATED"/>
    <property type="match status" value="1"/>
</dbReference>
<gene>
    <name evidence="6" type="ORF">GCM10023175_65590</name>
</gene>
<dbReference type="SUPFAM" id="SSF46894">
    <property type="entry name" value="C-terminal effector domain of the bipartite response regulators"/>
    <property type="match status" value="1"/>
</dbReference>
<dbReference type="Proteomes" id="UP001501598">
    <property type="component" value="Unassembled WGS sequence"/>
</dbReference>
<dbReference type="CDD" id="cd06170">
    <property type="entry name" value="LuxR_C_like"/>
    <property type="match status" value="1"/>
</dbReference>
<organism evidence="6 7">
    <name type="scientific">Pseudonocardia xishanensis</name>
    <dbReference type="NCBI Taxonomy" id="630995"/>
    <lineage>
        <taxon>Bacteria</taxon>
        <taxon>Bacillati</taxon>
        <taxon>Actinomycetota</taxon>
        <taxon>Actinomycetes</taxon>
        <taxon>Pseudonocardiales</taxon>
        <taxon>Pseudonocardiaceae</taxon>
        <taxon>Pseudonocardia</taxon>
    </lineage>
</organism>
<dbReference type="SMART" id="SM00421">
    <property type="entry name" value="HTH_LUXR"/>
    <property type="match status" value="1"/>
</dbReference>
<feature type="modified residue" description="4-aspartylphosphate" evidence="3">
    <location>
        <position position="56"/>
    </location>
</feature>
<evidence type="ECO:0000256" key="2">
    <source>
        <dbReference type="ARBA" id="ARBA00023125"/>
    </source>
</evidence>
<feature type="domain" description="Response regulatory" evidence="5">
    <location>
        <begin position="3"/>
        <end position="121"/>
    </location>
</feature>
<dbReference type="EMBL" id="BAABGT010000115">
    <property type="protein sequence ID" value="GAA4558787.1"/>
    <property type="molecule type" value="Genomic_DNA"/>
</dbReference>
<evidence type="ECO:0000313" key="6">
    <source>
        <dbReference type="EMBL" id="GAA4558787.1"/>
    </source>
</evidence>
<keyword evidence="2" id="KW-0238">DNA-binding</keyword>
<dbReference type="InterPro" id="IPR011006">
    <property type="entry name" value="CheY-like_superfamily"/>
</dbReference>
<protein>
    <submittedName>
        <fullName evidence="6">Response regulator transcription factor</fullName>
    </submittedName>
</protein>
<dbReference type="InterPro" id="IPR001789">
    <property type="entry name" value="Sig_transdc_resp-reg_receiver"/>
</dbReference>
<dbReference type="PANTHER" id="PTHR45566:SF2">
    <property type="entry name" value="NARL SUBFAMILY"/>
    <property type="match status" value="1"/>
</dbReference>
<dbReference type="CDD" id="cd17535">
    <property type="entry name" value="REC_NarL-like"/>
    <property type="match status" value="1"/>
</dbReference>
<reference evidence="7" key="1">
    <citation type="journal article" date="2019" name="Int. J. Syst. Evol. Microbiol.">
        <title>The Global Catalogue of Microorganisms (GCM) 10K type strain sequencing project: providing services to taxonomists for standard genome sequencing and annotation.</title>
        <authorList>
            <consortium name="The Broad Institute Genomics Platform"/>
            <consortium name="The Broad Institute Genome Sequencing Center for Infectious Disease"/>
            <person name="Wu L."/>
            <person name="Ma J."/>
        </authorList>
    </citation>
    <scope>NUCLEOTIDE SEQUENCE [LARGE SCALE GENOMIC DNA]</scope>
    <source>
        <strain evidence="7">JCM 17906</strain>
    </source>
</reference>
<dbReference type="Pfam" id="PF00072">
    <property type="entry name" value="Response_reg"/>
    <property type="match status" value="1"/>
</dbReference>
<dbReference type="SMART" id="SM00448">
    <property type="entry name" value="REC"/>
    <property type="match status" value="1"/>
</dbReference>
<dbReference type="InterPro" id="IPR036388">
    <property type="entry name" value="WH-like_DNA-bd_sf"/>
</dbReference>
<keyword evidence="7" id="KW-1185">Reference proteome</keyword>
<dbReference type="Gene3D" id="1.10.10.10">
    <property type="entry name" value="Winged helix-like DNA-binding domain superfamily/Winged helix DNA-binding domain"/>
    <property type="match status" value="1"/>
</dbReference>
<dbReference type="PROSITE" id="PS50043">
    <property type="entry name" value="HTH_LUXR_2"/>
    <property type="match status" value="1"/>
</dbReference>
<name>A0ABP8S3A9_9PSEU</name>
<dbReference type="InterPro" id="IPR051015">
    <property type="entry name" value="EvgA-like"/>
</dbReference>
<evidence type="ECO:0000313" key="7">
    <source>
        <dbReference type="Proteomes" id="UP001501598"/>
    </source>
</evidence>
<dbReference type="PROSITE" id="PS50110">
    <property type="entry name" value="RESPONSE_REGULATORY"/>
    <property type="match status" value="1"/>
</dbReference>
<evidence type="ECO:0000256" key="1">
    <source>
        <dbReference type="ARBA" id="ARBA00022553"/>
    </source>
</evidence>
<dbReference type="InterPro" id="IPR016032">
    <property type="entry name" value="Sig_transdc_resp-reg_C-effctor"/>
</dbReference>
<evidence type="ECO:0000259" key="5">
    <source>
        <dbReference type="PROSITE" id="PS50110"/>
    </source>
</evidence>
<dbReference type="Gene3D" id="3.40.50.2300">
    <property type="match status" value="1"/>
</dbReference>
<proteinExistence type="predicted"/>
<dbReference type="Pfam" id="PF00196">
    <property type="entry name" value="GerE"/>
    <property type="match status" value="1"/>
</dbReference>
<feature type="domain" description="HTH luxR-type" evidence="4">
    <location>
        <begin position="141"/>
        <end position="206"/>
    </location>
</feature>
<sequence>MMKACIVDDHEIVRQGLRLLLESLTDPVVEVVAEVGTAADALIAQRHHRPELFLVDYRLPDTTGDRLCRRLVAARPETAVVVVTSSAGEDVVQLCLQAGAAGYVTKGAGLCELKRAIAAVAEGGERVVFRDQPVPVIAAADGVVGRNLTQHQLRVLELVADGMTYGQIARRLHVSESTVRFHISSIKDRLGVRSKAELIVTALREALVAPEAGAEAASWVG</sequence>
<dbReference type="InterPro" id="IPR058245">
    <property type="entry name" value="NreC/VraR/RcsB-like_REC"/>
</dbReference>